<dbReference type="Gene3D" id="3.20.20.450">
    <property type="entry name" value="EAL domain"/>
    <property type="match status" value="1"/>
</dbReference>
<dbReference type="Pfam" id="PF00563">
    <property type="entry name" value="EAL"/>
    <property type="match status" value="1"/>
</dbReference>
<dbReference type="SUPFAM" id="SSF158472">
    <property type="entry name" value="HAMP domain-like"/>
    <property type="match status" value="1"/>
</dbReference>
<dbReference type="CDD" id="cd06225">
    <property type="entry name" value="HAMP"/>
    <property type="match status" value="1"/>
</dbReference>
<dbReference type="InterPro" id="IPR003660">
    <property type="entry name" value="HAMP_dom"/>
</dbReference>
<dbReference type="InterPro" id="IPR043128">
    <property type="entry name" value="Rev_trsase/Diguanyl_cyclase"/>
</dbReference>
<proteinExistence type="predicted"/>
<dbReference type="SMART" id="SM00304">
    <property type="entry name" value="HAMP"/>
    <property type="match status" value="1"/>
</dbReference>
<evidence type="ECO:0000259" key="4">
    <source>
        <dbReference type="PROSITE" id="PS50883"/>
    </source>
</evidence>
<dbReference type="Pfam" id="PF00990">
    <property type="entry name" value="GGDEF"/>
    <property type="match status" value="1"/>
</dbReference>
<organism evidence="7 8">
    <name type="scientific">Marinibactrum halimedae</name>
    <dbReference type="NCBI Taxonomy" id="1444977"/>
    <lineage>
        <taxon>Bacteria</taxon>
        <taxon>Pseudomonadati</taxon>
        <taxon>Pseudomonadota</taxon>
        <taxon>Gammaproteobacteria</taxon>
        <taxon>Cellvibrionales</taxon>
        <taxon>Cellvibrionaceae</taxon>
        <taxon>Marinibactrum</taxon>
    </lineage>
</organism>
<keyword evidence="8" id="KW-1185">Reference proteome</keyword>
<dbReference type="SUPFAM" id="SSF55073">
    <property type="entry name" value="Nucleotide cyclase"/>
    <property type="match status" value="1"/>
</dbReference>
<evidence type="ECO:0000256" key="3">
    <source>
        <dbReference type="SAM" id="Phobius"/>
    </source>
</evidence>
<dbReference type="NCBIfam" id="TIGR00254">
    <property type="entry name" value="GGDEF"/>
    <property type="match status" value="1"/>
</dbReference>
<evidence type="ECO:0000313" key="8">
    <source>
        <dbReference type="Proteomes" id="UP001156870"/>
    </source>
</evidence>
<dbReference type="GO" id="GO:0007165">
    <property type="term" value="P:signal transduction"/>
    <property type="evidence" value="ECO:0007669"/>
    <property type="project" value="InterPro"/>
</dbReference>
<dbReference type="InterPro" id="IPR035919">
    <property type="entry name" value="EAL_sf"/>
</dbReference>
<dbReference type="CDD" id="cd01949">
    <property type="entry name" value="GGDEF"/>
    <property type="match status" value="1"/>
</dbReference>
<dbReference type="EMBL" id="BSPD01000054">
    <property type="protein sequence ID" value="GLS26469.1"/>
    <property type="molecule type" value="Genomic_DNA"/>
</dbReference>
<keyword evidence="3" id="KW-0812">Transmembrane</keyword>
<dbReference type="AlphaFoldDB" id="A0AA37T6A9"/>
<dbReference type="InterPro" id="IPR052155">
    <property type="entry name" value="Biofilm_reg_signaling"/>
</dbReference>
<evidence type="ECO:0000256" key="2">
    <source>
        <dbReference type="ARBA" id="ARBA00022636"/>
    </source>
</evidence>
<dbReference type="GO" id="GO:0071111">
    <property type="term" value="F:cyclic-guanylate-specific phosphodiesterase activity"/>
    <property type="evidence" value="ECO:0007669"/>
    <property type="project" value="UniProtKB-EC"/>
</dbReference>
<feature type="domain" description="GGDEF" evidence="6">
    <location>
        <begin position="368"/>
        <end position="498"/>
    </location>
</feature>
<dbReference type="FunFam" id="3.20.20.450:FF:000001">
    <property type="entry name" value="Cyclic di-GMP phosphodiesterase yahA"/>
    <property type="match status" value="1"/>
</dbReference>
<dbReference type="SUPFAM" id="SSF141868">
    <property type="entry name" value="EAL domain-like"/>
    <property type="match status" value="1"/>
</dbReference>
<sequence length="769" mass="85531">MLLIFLVLLTLITTTTLFIVNSTTYQHSTGQLKNLAQTAASVVQDKVQNRARVLHEGLVTASNNFNLRSLIYDAENDPESLASAMKNFQTRNNADIFWITDNQGQPLENSLSQVNLPTSPNQVIGGEINWVKHNEAFYLIQAAPIKKTASSRNIDYWLLMGIAANKLINEDLVNLTAMEVSLVRQDDEHWVIASTFDSENIEDLKKADLITNASLQEIALGDSTFVYAAYPMGVWQQAQVFKVLAINKNSAYISYTSLLSQLAGILGLAALLSLAGAMLLSNGITKPIAKLSNSALKISGGDYQVELPSQSIQEVNVLSAAFKQMISGLKEREQKIHYLAYYDELTGLPNRLQFNDAIRQKINQPSSTEITILMLDIDHFKDINDTVGHDTGDTLLNLIAQRMMIYAGENTLYARIGGDEFGIILDESHGQTPEAFAQSIADLFERPFVIDGLTLDVNVSIGVAVYPHSAKTAEDLIQCADIALYSGKGQHSPFTLYKTELNKYSVQRLNLMSELKESLSQGQLELYYQPKLSIDENQIQTVECLIRWNHPEHGFIPPDEFIPLAEQTGSIRHVTHWALRAALKQQNLWHRQGYDIGMAVNISAVDLVDMKLPTYVSELLSEFHVEAQMLTLEVTESAIMGNPDNAMKALNTLRRMGITLSIDDFGTGYSSMAQLKKMPVDELKIDKAFVLDLAKSQEDQVMVKTVISLAQNLGLKTVAEGVEDAQSLEYLAAIGCTKAQGFYLSRPLPANKFEDWYTQFLEQQQTQTV</sequence>
<feature type="domain" description="HAMP" evidence="5">
    <location>
        <begin position="282"/>
        <end position="334"/>
    </location>
</feature>
<gene>
    <name evidence="7" type="ORF">GCM10007877_21850</name>
</gene>
<dbReference type="GO" id="GO:0016020">
    <property type="term" value="C:membrane"/>
    <property type="evidence" value="ECO:0007669"/>
    <property type="project" value="InterPro"/>
</dbReference>
<dbReference type="Proteomes" id="UP001156870">
    <property type="component" value="Unassembled WGS sequence"/>
</dbReference>
<dbReference type="PANTHER" id="PTHR44757">
    <property type="entry name" value="DIGUANYLATE CYCLASE DGCP"/>
    <property type="match status" value="1"/>
</dbReference>
<keyword evidence="3" id="KW-0472">Membrane</keyword>
<dbReference type="SMART" id="SM00052">
    <property type="entry name" value="EAL"/>
    <property type="match status" value="1"/>
</dbReference>
<dbReference type="PROSITE" id="PS50885">
    <property type="entry name" value="HAMP"/>
    <property type="match status" value="1"/>
</dbReference>
<keyword evidence="3" id="KW-1133">Transmembrane helix</keyword>
<feature type="transmembrane region" description="Helical" evidence="3">
    <location>
        <begin position="258"/>
        <end position="280"/>
    </location>
</feature>
<evidence type="ECO:0000256" key="1">
    <source>
        <dbReference type="ARBA" id="ARBA00012282"/>
    </source>
</evidence>
<dbReference type="InterPro" id="IPR000160">
    <property type="entry name" value="GGDEF_dom"/>
</dbReference>
<name>A0AA37T6A9_9GAMM</name>
<dbReference type="SMART" id="SM00267">
    <property type="entry name" value="GGDEF"/>
    <property type="match status" value="1"/>
</dbReference>
<protein>
    <recommendedName>
        <fullName evidence="1">cyclic-guanylate-specific phosphodiesterase</fullName>
        <ecNumber evidence="1">3.1.4.52</ecNumber>
    </recommendedName>
</protein>
<evidence type="ECO:0000259" key="5">
    <source>
        <dbReference type="PROSITE" id="PS50885"/>
    </source>
</evidence>
<evidence type="ECO:0000313" key="7">
    <source>
        <dbReference type="EMBL" id="GLS26469.1"/>
    </source>
</evidence>
<accession>A0AA37T6A9</accession>
<evidence type="ECO:0000259" key="6">
    <source>
        <dbReference type="PROSITE" id="PS50887"/>
    </source>
</evidence>
<comment type="caution">
    <text evidence="7">The sequence shown here is derived from an EMBL/GenBank/DDBJ whole genome shotgun (WGS) entry which is preliminary data.</text>
</comment>
<dbReference type="PROSITE" id="PS50887">
    <property type="entry name" value="GGDEF"/>
    <property type="match status" value="1"/>
</dbReference>
<dbReference type="Pfam" id="PF00672">
    <property type="entry name" value="HAMP"/>
    <property type="match status" value="1"/>
</dbReference>
<dbReference type="Gene3D" id="6.10.340.10">
    <property type="match status" value="1"/>
</dbReference>
<reference evidence="7 8" key="1">
    <citation type="journal article" date="2014" name="Int. J. Syst. Evol. Microbiol.">
        <title>Complete genome sequence of Corynebacterium casei LMG S-19264T (=DSM 44701T), isolated from a smear-ripened cheese.</title>
        <authorList>
            <consortium name="US DOE Joint Genome Institute (JGI-PGF)"/>
            <person name="Walter F."/>
            <person name="Albersmeier A."/>
            <person name="Kalinowski J."/>
            <person name="Ruckert C."/>
        </authorList>
    </citation>
    <scope>NUCLEOTIDE SEQUENCE [LARGE SCALE GENOMIC DNA]</scope>
    <source>
        <strain evidence="7 8">NBRC 110095</strain>
    </source>
</reference>
<dbReference type="InterPro" id="IPR029787">
    <property type="entry name" value="Nucleotide_cyclase"/>
</dbReference>
<dbReference type="PROSITE" id="PS50883">
    <property type="entry name" value="EAL"/>
    <property type="match status" value="1"/>
</dbReference>
<dbReference type="CDD" id="cd01948">
    <property type="entry name" value="EAL"/>
    <property type="match status" value="1"/>
</dbReference>
<dbReference type="PANTHER" id="PTHR44757:SF2">
    <property type="entry name" value="BIOFILM ARCHITECTURE MAINTENANCE PROTEIN MBAA"/>
    <property type="match status" value="1"/>
</dbReference>
<feature type="domain" description="EAL" evidence="4">
    <location>
        <begin position="508"/>
        <end position="761"/>
    </location>
</feature>
<dbReference type="InterPro" id="IPR001633">
    <property type="entry name" value="EAL_dom"/>
</dbReference>
<dbReference type="Gene3D" id="3.30.70.270">
    <property type="match status" value="1"/>
</dbReference>
<keyword evidence="2" id="KW-0973">c-di-GMP</keyword>
<dbReference type="EC" id="3.1.4.52" evidence="1"/>